<dbReference type="AlphaFoldDB" id="A0A1N6U2E2"/>
<gene>
    <name evidence="5" type="ORF">SAMN05421545_0642</name>
</gene>
<dbReference type="Gene3D" id="2.40.50.140">
    <property type="entry name" value="Nucleic acid-binding proteins"/>
    <property type="match status" value="1"/>
</dbReference>
<dbReference type="SUPFAM" id="SSF82093">
    <property type="entry name" value="Heme chaperone CcmE"/>
    <property type="match status" value="1"/>
</dbReference>
<evidence type="ECO:0000256" key="2">
    <source>
        <dbReference type="ARBA" id="ARBA00022617"/>
    </source>
</evidence>
<dbReference type="GO" id="GO:0017004">
    <property type="term" value="P:cytochrome complex assembly"/>
    <property type="evidence" value="ECO:0007669"/>
    <property type="project" value="UniProtKB-KW"/>
</dbReference>
<organism evidence="5 6">
    <name type="scientific">Pontibacter lucknowensis</name>
    <dbReference type="NCBI Taxonomy" id="1077936"/>
    <lineage>
        <taxon>Bacteria</taxon>
        <taxon>Pseudomonadati</taxon>
        <taxon>Bacteroidota</taxon>
        <taxon>Cytophagia</taxon>
        <taxon>Cytophagales</taxon>
        <taxon>Hymenobacteraceae</taxon>
        <taxon>Pontibacter</taxon>
    </lineage>
</organism>
<dbReference type="GO" id="GO:0005886">
    <property type="term" value="C:plasma membrane"/>
    <property type="evidence" value="ECO:0007669"/>
    <property type="project" value="InterPro"/>
</dbReference>
<dbReference type="EMBL" id="FTNM01000001">
    <property type="protein sequence ID" value="SIQ59825.1"/>
    <property type="molecule type" value="Genomic_DNA"/>
</dbReference>
<proteinExistence type="predicted"/>
<comment type="subcellular location">
    <subcellularLocation>
        <location evidence="1">Membrane</location>
    </subcellularLocation>
</comment>
<keyword evidence="2" id="KW-0479">Metal-binding</keyword>
<keyword evidence="2" id="KW-0408">Iron</keyword>
<keyword evidence="3" id="KW-0201">Cytochrome c-type biogenesis</keyword>
<protein>
    <submittedName>
        <fullName evidence="5">Cytochrome c-type biogenesis protein CcmE</fullName>
    </submittedName>
</protein>
<keyword evidence="4" id="KW-0472">Membrane</keyword>
<keyword evidence="2" id="KW-0349">Heme</keyword>
<evidence type="ECO:0000256" key="4">
    <source>
        <dbReference type="ARBA" id="ARBA00023136"/>
    </source>
</evidence>
<dbReference type="InterPro" id="IPR036127">
    <property type="entry name" value="CcmE-like_sf"/>
</dbReference>
<name>A0A1N6U2E2_9BACT</name>
<dbReference type="OrthoDB" id="1524250at2"/>
<evidence type="ECO:0000313" key="5">
    <source>
        <dbReference type="EMBL" id="SIQ59825.1"/>
    </source>
</evidence>
<reference evidence="6" key="1">
    <citation type="submission" date="2017-01" db="EMBL/GenBank/DDBJ databases">
        <authorList>
            <person name="Varghese N."/>
            <person name="Submissions S."/>
        </authorList>
    </citation>
    <scope>NUCLEOTIDE SEQUENCE [LARGE SCALE GENOMIC DNA]</scope>
    <source>
        <strain evidence="6">DM9</strain>
    </source>
</reference>
<accession>A0A1N6U2E2</accession>
<dbReference type="GO" id="GO:0020037">
    <property type="term" value="F:heme binding"/>
    <property type="evidence" value="ECO:0007669"/>
    <property type="project" value="InterPro"/>
</dbReference>
<keyword evidence="6" id="KW-1185">Reference proteome</keyword>
<sequence>MKKSHIIGIIVIAMAIGIIMTTAGDASTYVSFGDAIELAKDGNSTKVHVVGRLKKDDQGHIVGMHYEPMKDPNYFAFTLVDTNRFEQRVVYFNPKPQDFERSEQVVITGNMQNEVFVADKILLKCPSKYTENEIQTNTAAL</sequence>
<evidence type="ECO:0000256" key="1">
    <source>
        <dbReference type="ARBA" id="ARBA00004370"/>
    </source>
</evidence>
<dbReference type="InterPro" id="IPR012340">
    <property type="entry name" value="NA-bd_OB-fold"/>
</dbReference>
<dbReference type="RefSeq" id="WP_076421004.1">
    <property type="nucleotide sequence ID" value="NZ_FTNM01000001.1"/>
</dbReference>
<evidence type="ECO:0000256" key="3">
    <source>
        <dbReference type="ARBA" id="ARBA00022748"/>
    </source>
</evidence>
<evidence type="ECO:0000313" key="6">
    <source>
        <dbReference type="Proteomes" id="UP000185924"/>
    </source>
</evidence>
<dbReference type="STRING" id="1077936.SAMN05421545_0642"/>
<dbReference type="GO" id="GO:0017003">
    <property type="term" value="P:protein-heme linkage"/>
    <property type="evidence" value="ECO:0007669"/>
    <property type="project" value="InterPro"/>
</dbReference>
<dbReference type="InterPro" id="IPR004329">
    <property type="entry name" value="CcmE"/>
</dbReference>
<dbReference type="Proteomes" id="UP000185924">
    <property type="component" value="Unassembled WGS sequence"/>
</dbReference>
<dbReference type="Pfam" id="PF03100">
    <property type="entry name" value="CcmE"/>
    <property type="match status" value="1"/>
</dbReference>